<comment type="caution">
    <text evidence="2">The sequence shown here is derived from an EMBL/GenBank/DDBJ whole genome shotgun (WGS) entry which is preliminary data.</text>
</comment>
<name>A0A166MS33_COLIC</name>
<proteinExistence type="predicted"/>
<dbReference type="AlphaFoldDB" id="A0A166MS33"/>
<keyword evidence="1" id="KW-1133">Transmembrane helix</keyword>
<keyword evidence="1" id="KW-0812">Transmembrane</keyword>
<keyword evidence="3" id="KW-1185">Reference proteome</keyword>
<sequence>MRYGESHQKAEGEIGVWGTVILFVIHLLSHTVLSMLSGNRSHNEKTKSLATFLAVMSGGSVRSEKVNGKIGVN</sequence>
<keyword evidence="1" id="KW-0472">Membrane</keyword>
<feature type="transmembrane region" description="Helical" evidence="1">
    <location>
        <begin position="14"/>
        <end position="36"/>
    </location>
</feature>
<dbReference type="Proteomes" id="UP000076584">
    <property type="component" value="Unassembled WGS sequence"/>
</dbReference>
<gene>
    <name evidence="2" type="ORF">CI238_07083</name>
</gene>
<protein>
    <submittedName>
        <fullName evidence="2">Uncharacterized protein</fullName>
    </submittedName>
</protein>
<evidence type="ECO:0000313" key="2">
    <source>
        <dbReference type="EMBL" id="KZL64934.1"/>
    </source>
</evidence>
<reference evidence="2 3" key="1">
    <citation type="submission" date="2015-06" db="EMBL/GenBank/DDBJ databases">
        <title>Survival trade-offs in plant roots during colonization by closely related pathogenic and mutualistic fungi.</title>
        <authorList>
            <person name="Hacquard S."/>
            <person name="Kracher B."/>
            <person name="Hiruma K."/>
            <person name="Weinman A."/>
            <person name="Muench P."/>
            <person name="Garrido Oter R."/>
            <person name="Ver Loren van Themaat E."/>
            <person name="Dallerey J.-F."/>
            <person name="Damm U."/>
            <person name="Henrissat B."/>
            <person name="Lespinet O."/>
            <person name="Thon M."/>
            <person name="Kemen E."/>
            <person name="McHardy A.C."/>
            <person name="Schulze-Lefert P."/>
            <person name="O'Connell R.J."/>
        </authorList>
    </citation>
    <scope>NUCLEOTIDE SEQUENCE [LARGE SCALE GENOMIC DNA]</scope>
    <source>
        <strain evidence="2 3">MAFF 238704</strain>
    </source>
</reference>
<evidence type="ECO:0000313" key="3">
    <source>
        <dbReference type="Proteomes" id="UP000076584"/>
    </source>
</evidence>
<evidence type="ECO:0000256" key="1">
    <source>
        <dbReference type="SAM" id="Phobius"/>
    </source>
</evidence>
<accession>A0A166MS33</accession>
<organism evidence="2 3">
    <name type="scientific">Colletotrichum incanum</name>
    <name type="common">Soybean anthracnose fungus</name>
    <dbReference type="NCBI Taxonomy" id="1573173"/>
    <lineage>
        <taxon>Eukaryota</taxon>
        <taxon>Fungi</taxon>
        <taxon>Dikarya</taxon>
        <taxon>Ascomycota</taxon>
        <taxon>Pezizomycotina</taxon>
        <taxon>Sordariomycetes</taxon>
        <taxon>Hypocreomycetidae</taxon>
        <taxon>Glomerellales</taxon>
        <taxon>Glomerellaceae</taxon>
        <taxon>Colletotrichum</taxon>
        <taxon>Colletotrichum spaethianum species complex</taxon>
    </lineage>
</organism>
<dbReference type="EMBL" id="LFIW01002656">
    <property type="protein sequence ID" value="KZL64934.1"/>
    <property type="molecule type" value="Genomic_DNA"/>
</dbReference>